<dbReference type="PANTHER" id="PTHR30040:SF2">
    <property type="entry name" value="FAD:PROTEIN FMN TRANSFERASE"/>
    <property type="match status" value="1"/>
</dbReference>
<evidence type="ECO:0000256" key="8">
    <source>
        <dbReference type="ARBA" id="ARBA00031306"/>
    </source>
</evidence>
<evidence type="ECO:0000256" key="10">
    <source>
        <dbReference type="PIRNR" id="PIRNR006268"/>
    </source>
</evidence>
<proteinExistence type="inferred from homology"/>
<organism evidence="13 14">
    <name type="scientific">Candidatus Dorea gallistercoris</name>
    <dbReference type="NCBI Taxonomy" id="2838542"/>
    <lineage>
        <taxon>Bacteria</taxon>
        <taxon>Bacillati</taxon>
        <taxon>Bacillota</taxon>
        <taxon>Clostridia</taxon>
        <taxon>Lachnospirales</taxon>
        <taxon>Lachnospiraceae</taxon>
        <taxon>Dorea</taxon>
    </lineage>
</organism>
<gene>
    <name evidence="13" type="ORF">H9873_06480</name>
</gene>
<dbReference type="Gene3D" id="3.10.520.10">
    <property type="entry name" value="ApbE-like domains"/>
    <property type="match status" value="1"/>
</dbReference>
<protein>
    <recommendedName>
        <fullName evidence="2 10">FAD:protein FMN transferase</fullName>
        <ecNumber evidence="1 10">2.7.1.180</ecNumber>
    </recommendedName>
    <alternativeName>
        <fullName evidence="8 10">Flavin transferase</fullName>
    </alternativeName>
</protein>
<dbReference type="EC" id="2.7.1.180" evidence="1 10"/>
<feature type="binding site" evidence="11">
    <location>
        <position position="284"/>
    </location>
    <ligand>
        <name>Mg(2+)</name>
        <dbReference type="ChEBI" id="CHEBI:18420"/>
    </ligand>
</feature>
<comment type="similarity">
    <text evidence="10">Belongs to the ApbE family.</text>
</comment>
<evidence type="ECO:0000256" key="1">
    <source>
        <dbReference type="ARBA" id="ARBA00011955"/>
    </source>
</evidence>
<feature type="chain" id="PRO_5039938249" description="FAD:protein FMN transferase" evidence="12">
    <location>
        <begin position="24"/>
        <end position="329"/>
    </location>
</feature>
<sequence length="329" mass="35767">MKYKKCAALLTAAALLLPGCAGLSEKRNLTYTDILYDTTISVKILDPASQDVLDGCEELCRKYDTMFSATQEDGEIYQINHAQGAAVPVSAETIDLIKRGIYYGDLSNGAFDITIGAVSSLWDFKAETPQVPSSEALAQARTHVDYKKIVLKDNTVMLTDPGAALDVGAIAKGYIADRVKEYLEDQGVRHAVIDLGGNIQTIGTKPDGSSYNIAIQRPFAKNGEAVTSVKIEDQSVVSTGIYQRYFETEDGTIYHHILDPATGAPCRNNLYSVTIITDSSLTADALSTTCFLLGYEESMNLIDQLENVDAVFITSDGALHYSSNFQKKQ</sequence>
<dbReference type="GO" id="GO:0016740">
    <property type="term" value="F:transferase activity"/>
    <property type="evidence" value="ECO:0007669"/>
    <property type="project" value="UniProtKB-UniRule"/>
</dbReference>
<feature type="binding site" evidence="11">
    <location>
        <position position="169"/>
    </location>
    <ligand>
        <name>Mg(2+)</name>
        <dbReference type="ChEBI" id="CHEBI:18420"/>
    </ligand>
</feature>
<dbReference type="InterPro" id="IPR024932">
    <property type="entry name" value="ApbE"/>
</dbReference>
<feature type="signal peptide" evidence="12">
    <location>
        <begin position="1"/>
        <end position="23"/>
    </location>
</feature>
<keyword evidence="3 10" id="KW-0285">Flavoprotein</keyword>
<dbReference type="Pfam" id="PF02424">
    <property type="entry name" value="ApbE"/>
    <property type="match status" value="1"/>
</dbReference>
<keyword evidence="12" id="KW-0732">Signal</keyword>
<dbReference type="EMBL" id="DXGF01000120">
    <property type="protein sequence ID" value="HIW83949.1"/>
    <property type="molecule type" value="Genomic_DNA"/>
</dbReference>
<keyword evidence="5 10" id="KW-0479">Metal-binding</keyword>
<keyword evidence="7 10" id="KW-0460">Magnesium</keyword>
<dbReference type="GO" id="GO:0046872">
    <property type="term" value="F:metal ion binding"/>
    <property type="evidence" value="ECO:0007669"/>
    <property type="project" value="UniProtKB-UniRule"/>
</dbReference>
<dbReference type="PANTHER" id="PTHR30040">
    <property type="entry name" value="THIAMINE BIOSYNTHESIS LIPOPROTEIN APBE"/>
    <property type="match status" value="1"/>
</dbReference>
<dbReference type="InterPro" id="IPR003374">
    <property type="entry name" value="ApbE-like_sf"/>
</dbReference>
<name>A0A9D1RAH5_9FIRM</name>
<reference evidence="13" key="1">
    <citation type="journal article" date="2021" name="PeerJ">
        <title>Extensive microbial diversity within the chicken gut microbiome revealed by metagenomics and culture.</title>
        <authorList>
            <person name="Gilroy R."/>
            <person name="Ravi A."/>
            <person name="Getino M."/>
            <person name="Pursley I."/>
            <person name="Horton D.L."/>
            <person name="Alikhan N.F."/>
            <person name="Baker D."/>
            <person name="Gharbi K."/>
            <person name="Hall N."/>
            <person name="Watson M."/>
            <person name="Adriaenssens E.M."/>
            <person name="Foster-Nyarko E."/>
            <person name="Jarju S."/>
            <person name="Secka A."/>
            <person name="Antonio M."/>
            <person name="Oren A."/>
            <person name="Chaudhuri R.R."/>
            <person name="La Ragione R."/>
            <person name="Hildebrand F."/>
            <person name="Pallen M.J."/>
        </authorList>
    </citation>
    <scope>NUCLEOTIDE SEQUENCE</scope>
    <source>
        <strain evidence="13">ChiSxjej1B13-11762</strain>
    </source>
</reference>
<keyword evidence="4 10" id="KW-0808">Transferase</keyword>
<dbReference type="SUPFAM" id="SSF143631">
    <property type="entry name" value="ApbE-like"/>
    <property type="match status" value="1"/>
</dbReference>
<feature type="binding site" evidence="11">
    <location>
        <position position="288"/>
    </location>
    <ligand>
        <name>Mg(2+)</name>
        <dbReference type="ChEBI" id="CHEBI:18420"/>
    </ligand>
</feature>
<reference evidence="13" key="2">
    <citation type="submission" date="2021-04" db="EMBL/GenBank/DDBJ databases">
        <authorList>
            <person name="Gilroy R."/>
        </authorList>
    </citation>
    <scope>NUCLEOTIDE SEQUENCE</scope>
    <source>
        <strain evidence="13">ChiSxjej1B13-11762</strain>
    </source>
</reference>
<evidence type="ECO:0000256" key="7">
    <source>
        <dbReference type="ARBA" id="ARBA00022842"/>
    </source>
</evidence>
<evidence type="ECO:0000256" key="6">
    <source>
        <dbReference type="ARBA" id="ARBA00022827"/>
    </source>
</evidence>
<keyword evidence="6 10" id="KW-0274">FAD</keyword>
<evidence type="ECO:0000313" key="13">
    <source>
        <dbReference type="EMBL" id="HIW83949.1"/>
    </source>
</evidence>
<accession>A0A9D1RAH5</accession>
<comment type="cofactor">
    <cofactor evidence="11">
        <name>Mg(2+)</name>
        <dbReference type="ChEBI" id="CHEBI:18420"/>
    </cofactor>
    <cofactor evidence="11">
        <name>Mn(2+)</name>
        <dbReference type="ChEBI" id="CHEBI:29035"/>
    </cofactor>
    <text evidence="11">Magnesium. Can also use manganese.</text>
</comment>
<evidence type="ECO:0000256" key="12">
    <source>
        <dbReference type="SAM" id="SignalP"/>
    </source>
</evidence>
<dbReference type="Proteomes" id="UP000824263">
    <property type="component" value="Unassembled WGS sequence"/>
</dbReference>
<evidence type="ECO:0000256" key="4">
    <source>
        <dbReference type="ARBA" id="ARBA00022679"/>
    </source>
</evidence>
<evidence type="ECO:0000313" key="14">
    <source>
        <dbReference type="Proteomes" id="UP000824263"/>
    </source>
</evidence>
<comment type="caution">
    <text evidence="13">The sequence shown here is derived from an EMBL/GenBank/DDBJ whole genome shotgun (WGS) entry which is preliminary data.</text>
</comment>
<evidence type="ECO:0000256" key="2">
    <source>
        <dbReference type="ARBA" id="ARBA00016337"/>
    </source>
</evidence>
<evidence type="ECO:0000256" key="11">
    <source>
        <dbReference type="PIRSR" id="PIRSR006268-2"/>
    </source>
</evidence>
<comment type="catalytic activity">
    <reaction evidence="9 10">
        <text>L-threonyl-[protein] + FAD = FMN-L-threonyl-[protein] + AMP + H(+)</text>
        <dbReference type="Rhea" id="RHEA:36847"/>
        <dbReference type="Rhea" id="RHEA-COMP:11060"/>
        <dbReference type="Rhea" id="RHEA-COMP:11061"/>
        <dbReference type="ChEBI" id="CHEBI:15378"/>
        <dbReference type="ChEBI" id="CHEBI:30013"/>
        <dbReference type="ChEBI" id="CHEBI:57692"/>
        <dbReference type="ChEBI" id="CHEBI:74257"/>
        <dbReference type="ChEBI" id="CHEBI:456215"/>
        <dbReference type="EC" id="2.7.1.180"/>
    </reaction>
</comment>
<evidence type="ECO:0000256" key="5">
    <source>
        <dbReference type="ARBA" id="ARBA00022723"/>
    </source>
</evidence>
<evidence type="ECO:0000256" key="3">
    <source>
        <dbReference type="ARBA" id="ARBA00022630"/>
    </source>
</evidence>
<evidence type="ECO:0000256" key="9">
    <source>
        <dbReference type="ARBA" id="ARBA00048540"/>
    </source>
</evidence>
<dbReference type="PIRSF" id="PIRSF006268">
    <property type="entry name" value="ApbE"/>
    <property type="match status" value="1"/>
</dbReference>
<dbReference type="AlphaFoldDB" id="A0A9D1RAH5"/>